<dbReference type="Gene3D" id="3.40.50.300">
    <property type="entry name" value="P-loop containing nucleotide triphosphate hydrolases"/>
    <property type="match status" value="1"/>
</dbReference>
<keyword evidence="3" id="KW-1185">Reference proteome</keyword>
<gene>
    <name evidence="2" type="ORF">NPX13_g1008</name>
</gene>
<dbReference type="VEuPathDB" id="FungiDB:F4678DRAFT_480394"/>
<dbReference type="SMART" id="SM00382">
    <property type="entry name" value="AAA"/>
    <property type="match status" value="1"/>
</dbReference>
<dbReference type="Pfam" id="PF00004">
    <property type="entry name" value="AAA"/>
    <property type="match status" value="1"/>
</dbReference>
<dbReference type="InterPro" id="IPR003593">
    <property type="entry name" value="AAA+_ATPase"/>
</dbReference>
<dbReference type="GO" id="GO:0005524">
    <property type="term" value="F:ATP binding"/>
    <property type="evidence" value="ECO:0007669"/>
    <property type="project" value="InterPro"/>
</dbReference>
<dbReference type="InterPro" id="IPR027417">
    <property type="entry name" value="P-loop_NTPase"/>
</dbReference>
<dbReference type="AlphaFoldDB" id="A0A9W8NNC5"/>
<dbReference type="PANTHER" id="PTHR46411:SF3">
    <property type="entry name" value="AAA+ ATPASE DOMAIN-CONTAINING PROTEIN"/>
    <property type="match status" value="1"/>
</dbReference>
<evidence type="ECO:0000259" key="1">
    <source>
        <dbReference type="SMART" id="SM00382"/>
    </source>
</evidence>
<dbReference type="InterPro" id="IPR054289">
    <property type="entry name" value="DUF7025"/>
</dbReference>
<dbReference type="CDD" id="cd19481">
    <property type="entry name" value="RecA-like_protease"/>
    <property type="match status" value="1"/>
</dbReference>
<organism evidence="2 3">
    <name type="scientific">Xylaria arbuscula</name>
    <dbReference type="NCBI Taxonomy" id="114810"/>
    <lineage>
        <taxon>Eukaryota</taxon>
        <taxon>Fungi</taxon>
        <taxon>Dikarya</taxon>
        <taxon>Ascomycota</taxon>
        <taxon>Pezizomycotina</taxon>
        <taxon>Sordariomycetes</taxon>
        <taxon>Xylariomycetidae</taxon>
        <taxon>Xylariales</taxon>
        <taxon>Xylariaceae</taxon>
        <taxon>Xylaria</taxon>
    </lineage>
</organism>
<dbReference type="EMBL" id="JANPWZ010000083">
    <property type="protein sequence ID" value="KAJ3579557.1"/>
    <property type="molecule type" value="Genomic_DNA"/>
</dbReference>
<reference evidence="2" key="1">
    <citation type="submission" date="2022-07" db="EMBL/GenBank/DDBJ databases">
        <title>Genome Sequence of Xylaria arbuscula.</title>
        <authorList>
            <person name="Buettner E."/>
        </authorList>
    </citation>
    <scope>NUCLEOTIDE SEQUENCE</scope>
    <source>
        <strain evidence="2">VT107</strain>
    </source>
</reference>
<comment type="caution">
    <text evidence="2">The sequence shown here is derived from an EMBL/GenBank/DDBJ whole genome shotgun (WGS) entry which is preliminary data.</text>
</comment>
<feature type="domain" description="AAA+ ATPase" evidence="1">
    <location>
        <begin position="482"/>
        <end position="609"/>
    </location>
</feature>
<dbReference type="InterPro" id="IPR003959">
    <property type="entry name" value="ATPase_AAA_core"/>
</dbReference>
<name>A0A9W8NNC5_9PEZI</name>
<dbReference type="PANTHER" id="PTHR46411">
    <property type="entry name" value="FAMILY ATPASE, PUTATIVE-RELATED"/>
    <property type="match status" value="1"/>
</dbReference>
<proteinExistence type="predicted"/>
<dbReference type="GO" id="GO:0016887">
    <property type="term" value="F:ATP hydrolysis activity"/>
    <property type="evidence" value="ECO:0007669"/>
    <property type="project" value="InterPro"/>
</dbReference>
<evidence type="ECO:0000313" key="2">
    <source>
        <dbReference type="EMBL" id="KAJ3579557.1"/>
    </source>
</evidence>
<dbReference type="SUPFAM" id="SSF52540">
    <property type="entry name" value="P-loop containing nucleoside triphosphate hydrolases"/>
    <property type="match status" value="1"/>
</dbReference>
<accession>A0A9W8NNC5</accession>
<protein>
    <recommendedName>
        <fullName evidence="1">AAA+ ATPase domain-containing protein</fullName>
    </recommendedName>
</protein>
<evidence type="ECO:0000313" key="3">
    <source>
        <dbReference type="Proteomes" id="UP001148614"/>
    </source>
</evidence>
<dbReference type="Proteomes" id="UP001148614">
    <property type="component" value="Unassembled WGS sequence"/>
</dbReference>
<dbReference type="Pfam" id="PF22942">
    <property type="entry name" value="DUF7025"/>
    <property type="match status" value="1"/>
</dbReference>
<sequence>MPSNPGGIPPQIPKILINGVPWDGVIDDIPRKKPKLNHSTNIDRYSHNADIEGSQSSVYQNVGMTAEVRDLYREDSRQPWKRGLPSLVRNNPSSAPELGQFALTIRREKRQSDTGEQSLRIHSISVHSPSIKKLLGSVLGGYQGVNTNLERIDFYAPFHAFFYRWEDFKAQMTKNHDGDEAKHCKLLFEIMRCEVEPLIEQAEDMLNNNVISFEYLWTLFEPGIEIHYRAQEEDNLYLLTDGRYELGTDRRPVYKISCRYIDTDGERFGYKTTSLTIQSFNNVTPISELNVLPSHLRHGITEIRARLAQRGRKFERLRGAHYMAYSGAYNLRKPTFNGTTRQTLEDGRILVDCASYMKYTGNTTDSLGSLEGPTTTSGNLDSVSSEAPLDGGYCDIFNALPQLPAFELSRYAAKQTKRIYTPHQLESAASFNVDMVDDIKWDGHAFDHLVLEEDYKRIIWALVNSKLSHSDDFDDVVKGKGRGIIMLLSGEPGTGKTLTSETVAESMKKPLYSISASDLGDAAADVETNLRRILELSAKWNAVLLIDECDIFLEQRTASDLRRNKIVSVFLRLLEYYQGVLFLTTNRVASFDPAFESRIDLTINYPELDFNSRLQIWKMFIKPGASRCTVHEADLERLSCIKLNGRQIKNIVKTATLLASGEQKALAMEYFEIVLRAKKCFDSLDIKYMAGGYRCA</sequence>